<gene>
    <name evidence="1" type="primary">PIDD</name>
</gene>
<organism evidence="1">
    <name type="scientific">Homo sapiens</name>
    <name type="common">Human</name>
    <dbReference type="NCBI Taxonomy" id="9606"/>
    <lineage>
        <taxon>Eukaryota</taxon>
        <taxon>Metazoa</taxon>
        <taxon>Chordata</taxon>
        <taxon>Craniata</taxon>
        <taxon>Vertebrata</taxon>
        <taxon>Euteleostomi</taxon>
        <taxon>Mammalia</taxon>
        <taxon>Eutheria</taxon>
        <taxon>Euarchontoglires</taxon>
        <taxon>Primates</taxon>
        <taxon>Haplorrhini</taxon>
        <taxon>Catarrhini</taxon>
        <taxon>Hominidae</taxon>
        <taxon>Homo</taxon>
    </lineage>
</organism>
<evidence type="ECO:0000313" key="1">
    <source>
        <dbReference type="EMBL" id="CCQ43600.1"/>
    </source>
</evidence>
<dbReference type="AlphaFoldDB" id="L8E8G9"/>
<dbReference type="PeptideAtlas" id="L8E8G9"/>
<reference evidence="1" key="1">
    <citation type="journal article" date="2013" name="PLoS ONE">
        <title>Direct detection of alternative open reading frames translation products in human significantly expands the proteome.</title>
        <authorList>
            <person name="Vanderperre B."/>
            <person name="Lucier J.-F."/>
            <person name="Motard J."/>
            <person name="Tremblay G."/>
            <person name="Vanderperre S."/>
            <person name="Wisztorski M."/>
            <person name="Salzet M."/>
            <person name="Boisvert F.-M."/>
            <person name="Roucou X."/>
        </authorList>
    </citation>
    <scope>NUCLEOTIDE SEQUENCE</scope>
</reference>
<dbReference type="ChiTaRS" id="PIDD1">
    <property type="organism name" value="human"/>
</dbReference>
<proteinExistence type="predicted"/>
<name>L8E8G9_HUMAN</name>
<sequence length="141" mass="15583">MTPCSAMCWSCSPMGWPSSRMWGCGCSSPHRRPGAAVKWWSGPGMTTAGVTWRPTWRKRHPSGSGLTARCPTSPGSLWFPALCPMPAWCHRRGHCCAPRVILGSKSSSPLGPLRSLVESPCRWCAWLAESCRPSWENQRLQ</sequence>
<protein>
    <submittedName>
        <fullName evidence="1">Alternative protein PIDD</fullName>
    </submittedName>
</protein>
<accession>L8E8G9</accession>
<dbReference type="EMBL" id="HF584103">
    <property type="protein sequence ID" value="CCQ43600.1"/>
    <property type="molecule type" value="Genomic_DNA"/>
</dbReference>